<sequence>MQEVVFRDLIDRWAAETPDRVVAVFDTGEPEWTFADLRRQVRVTARALQRAGVRQGDHVASWLENGPLSVRVWLAVAYLGAVHVPFNTAYKGGLLEHAVELSQVRTMVTHAGLAERLAAVDTARLSTVFTEGGEPELAGLDVRPVADLLDGPDDPDPLDRPLQPWDTAALLFTSGTTGPSKALLSSAMHLATMGRVSYPDTGPDDRGLIFTPLFHITGMSAVCWALVHGGSFGVITRYSTATFWEDVLRVGGTFLVMMGSIGTMLNALPPSDAERDTTLRMALLAPMTPDAMAVCRRAGMRYYSVFNMSETSVPLRTGFDPETPYSCGVPREGVEARLVDEHDMPVPPGAVGELVLRCADPWVMTTGYFRNPEATAEAWRNAWFHTGDALRQEPSGEYFYVDRVKDSIRRRGENISSYEVEVEVQAHPAVDEAAAIAVPSELGEDDVLVVVVPRAGAEIDPAELLAFLVDRMPHYMVPRYVRVADALPRTPTMKVQKARLRAEGSAAAWDREAAGIRVRREAVR</sequence>
<dbReference type="Proteomes" id="UP001143463">
    <property type="component" value="Unassembled WGS sequence"/>
</dbReference>
<dbReference type="RefSeq" id="WP_037045545.1">
    <property type="nucleotide sequence ID" value="NZ_BAAAUZ010000077.1"/>
</dbReference>
<dbReference type="EMBL" id="BSFQ01000013">
    <property type="protein sequence ID" value="GLL12285.1"/>
    <property type="molecule type" value="Genomic_DNA"/>
</dbReference>
<dbReference type="AlphaFoldDB" id="A0A9W6L3M3"/>
<proteinExistence type="predicted"/>
<protein>
    <submittedName>
        <fullName evidence="3">ATP-dependent acyl-CoA ligase</fullName>
    </submittedName>
</protein>
<accession>A0A9W6L3M3</accession>
<dbReference type="InterPro" id="IPR025110">
    <property type="entry name" value="AMP-bd_C"/>
</dbReference>
<dbReference type="InterPro" id="IPR050237">
    <property type="entry name" value="ATP-dep_AMP-bd_enzyme"/>
</dbReference>
<dbReference type="InterPro" id="IPR000873">
    <property type="entry name" value="AMP-dep_synth/lig_dom"/>
</dbReference>
<feature type="domain" description="AMP-binding enzyme C-terminal" evidence="2">
    <location>
        <begin position="419"/>
        <end position="494"/>
    </location>
</feature>
<feature type="domain" description="AMP-dependent synthetase/ligase" evidence="1">
    <location>
        <begin position="11"/>
        <end position="364"/>
    </location>
</feature>
<dbReference type="Pfam" id="PF13193">
    <property type="entry name" value="AMP-binding_C"/>
    <property type="match status" value="1"/>
</dbReference>
<dbReference type="PANTHER" id="PTHR43767">
    <property type="entry name" value="LONG-CHAIN-FATTY-ACID--COA LIGASE"/>
    <property type="match status" value="1"/>
</dbReference>
<dbReference type="PROSITE" id="PS00455">
    <property type="entry name" value="AMP_BINDING"/>
    <property type="match status" value="1"/>
</dbReference>
<evidence type="ECO:0000313" key="4">
    <source>
        <dbReference type="Proteomes" id="UP001143463"/>
    </source>
</evidence>
<dbReference type="InterPro" id="IPR045851">
    <property type="entry name" value="AMP-bd_C_sf"/>
</dbReference>
<dbReference type="SUPFAM" id="SSF56801">
    <property type="entry name" value="Acetyl-CoA synthetase-like"/>
    <property type="match status" value="1"/>
</dbReference>
<evidence type="ECO:0000259" key="1">
    <source>
        <dbReference type="Pfam" id="PF00501"/>
    </source>
</evidence>
<evidence type="ECO:0000313" key="3">
    <source>
        <dbReference type="EMBL" id="GLL12285.1"/>
    </source>
</evidence>
<reference evidence="3" key="1">
    <citation type="journal article" date="2014" name="Int. J. Syst. Evol. Microbiol.">
        <title>Complete genome sequence of Corynebacterium casei LMG S-19264T (=DSM 44701T), isolated from a smear-ripened cheese.</title>
        <authorList>
            <consortium name="US DOE Joint Genome Institute (JGI-PGF)"/>
            <person name="Walter F."/>
            <person name="Albersmeier A."/>
            <person name="Kalinowski J."/>
            <person name="Ruckert C."/>
        </authorList>
    </citation>
    <scope>NUCLEOTIDE SEQUENCE</scope>
    <source>
        <strain evidence="3">VKM Ac-1069</strain>
    </source>
</reference>
<dbReference type="Gene3D" id="3.40.50.12780">
    <property type="entry name" value="N-terminal domain of ligase-like"/>
    <property type="match status" value="1"/>
</dbReference>
<keyword evidence="4" id="KW-1185">Reference proteome</keyword>
<keyword evidence="3" id="KW-0436">Ligase</keyword>
<evidence type="ECO:0000259" key="2">
    <source>
        <dbReference type="Pfam" id="PF13193"/>
    </source>
</evidence>
<gene>
    <name evidence="3" type="ORF">GCM10017577_34260</name>
</gene>
<name>A0A9W6L3M3_9PSEU</name>
<dbReference type="PANTHER" id="PTHR43767:SF1">
    <property type="entry name" value="NONRIBOSOMAL PEPTIDE SYNTHASE PES1 (EUROFUNG)-RELATED"/>
    <property type="match status" value="1"/>
</dbReference>
<comment type="caution">
    <text evidence="3">The sequence shown here is derived from an EMBL/GenBank/DDBJ whole genome shotgun (WGS) entry which is preliminary data.</text>
</comment>
<dbReference type="InterPro" id="IPR042099">
    <property type="entry name" value="ANL_N_sf"/>
</dbReference>
<organism evidence="3 4">
    <name type="scientific">Pseudonocardia halophobica</name>
    <dbReference type="NCBI Taxonomy" id="29401"/>
    <lineage>
        <taxon>Bacteria</taxon>
        <taxon>Bacillati</taxon>
        <taxon>Actinomycetota</taxon>
        <taxon>Actinomycetes</taxon>
        <taxon>Pseudonocardiales</taxon>
        <taxon>Pseudonocardiaceae</taxon>
        <taxon>Pseudonocardia</taxon>
    </lineage>
</organism>
<reference evidence="3" key="2">
    <citation type="submission" date="2023-01" db="EMBL/GenBank/DDBJ databases">
        <authorList>
            <person name="Sun Q."/>
            <person name="Evtushenko L."/>
        </authorList>
    </citation>
    <scope>NUCLEOTIDE SEQUENCE</scope>
    <source>
        <strain evidence="3">VKM Ac-1069</strain>
    </source>
</reference>
<dbReference type="Pfam" id="PF00501">
    <property type="entry name" value="AMP-binding"/>
    <property type="match status" value="1"/>
</dbReference>
<dbReference type="InterPro" id="IPR020845">
    <property type="entry name" value="AMP-binding_CS"/>
</dbReference>
<dbReference type="GO" id="GO:0016878">
    <property type="term" value="F:acid-thiol ligase activity"/>
    <property type="evidence" value="ECO:0007669"/>
    <property type="project" value="UniProtKB-ARBA"/>
</dbReference>
<dbReference type="Gene3D" id="3.30.300.30">
    <property type="match status" value="1"/>
</dbReference>